<evidence type="ECO:0000256" key="1">
    <source>
        <dbReference type="ARBA" id="ARBA00023125"/>
    </source>
</evidence>
<dbReference type="InterPro" id="IPR000424">
    <property type="entry name" value="Primosome_PriB/ssb"/>
</dbReference>
<proteinExistence type="predicted"/>
<dbReference type="SUPFAM" id="SSF50249">
    <property type="entry name" value="Nucleic acid-binding proteins"/>
    <property type="match status" value="1"/>
</dbReference>
<dbReference type="AlphaFoldDB" id="A0A1M6SM28"/>
<keyword evidence="1 2" id="KW-0238">DNA-binding</keyword>
<keyword evidence="4" id="KW-1185">Reference proteome</keyword>
<sequence length="125" mass="14146">MGQEHLQRTVNQVILLGRLAVLPERMSEEKGLPVCRMQLVTEEWTHDAAGALTTRTEHHVLQAEGALADFCLQRLVPGQQLYIEGVLRRNEQAAHGQPWPVVVHVQKLLVASWKTDIEAEDREPQ</sequence>
<dbReference type="GO" id="GO:0003697">
    <property type="term" value="F:single-stranded DNA binding"/>
    <property type="evidence" value="ECO:0007669"/>
    <property type="project" value="InterPro"/>
</dbReference>
<evidence type="ECO:0000313" key="4">
    <source>
        <dbReference type="Proteomes" id="UP000185812"/>
    </source>
</evidence>
<organism evidence="3 4">
    <name type="scientific">Rhodothermus profundi</name>
    <dbReference type="NCBI Taxonomy" id="633813"/>
    <lineage>
        <taxon>Bacteria</taxon>
        <taxon>Pseudomonadati</taxon>
        <taxon>Rhodothermota</taxon>
        <taxon>Rhodothermia</taxon>
        <taxon>Rhodothermales</taxon>
        <taxon>Rhodothermaceae</taxon>
        <taxon>Rhodothermus</taxon>
    </lineage>
</organism>
<dbReference type="Gene3D" id="2.40.50.140">
    <property type="entry name" value="Nucleic acid-binding proteins"/>
    <property type="match status" value="1"/>
</dbReference>
<dbReference type="InterPro" id="IPR012340">
    <property type="entry name" value="NA-bd_OB-fold"/>
</dbReference>
<name>A0A1M6SM28_9BACT</name>
<evidence type="ECO:0000313" key="3">
    <source>
        <dbReference type="EMBL" id="SHK45669.1"/>
    </source>
</evidence>
<dbReference type="Proteomes" id="UP000185812">
    <property type="component" value="Unassembled WGS sequence"/>
</dbReference>
<dbReference type="STRING" id="633813.SAMN04488087_1141"/>
<evidence type="ECO:0000256" key="2">
    <source>
        <dbReference type="PROSITE-ProRule" id="PRU00252"/>
    </source>
</evidence>
<dbReference type="Pfam" id="PF00436">
    <property type="entry name" value="SSB"/>
    <property type="match status" value="1"/>
</dbReference>
<dbReference type="EMBL" id="FRAU01000003">
    <property type="protein sequence ID" value="SHK45669.1"/>
    <property type="molecule type" value="Genomic_DNA"/>
</dbReference>
<dbReference type="PROSITE" id="PS50935">
    <property type="entry name" value="SSB"/>
    <property type="match status" value="1"/>
</dbReference>
<accession>A0A1M6SM28</accession>
<gene>
    <name evidence="3" type="ORF">SAMN04488087_1141</name>
</gene>
<protein>
    <submittedName>
        <fullName evidence="3">Single-strand DNA-binding protein</fullName>
    </submittedName>
</protein>
<reference evidence="4" key="1">
    <citation type="submission" date="2016-11" db="EMBL/GenBank/DDBJ databases">
        <authorList>
            <person name="Varghese N."/>
            <person name="Submissions S."/>
        </authorList>
    </citation>
    <scope>NUCLEOTIDE SEQUENCE [LARGE SCALE GENOMIC DNA]</scope>
    <source>
        <strain evidence="4">DSM 22212</strain>
    </source>
</reference>
<dbReference type="OrthoDB" id="9809878at2"/>